<keyword evidence="1" id="KW-0433">Leucine-rich repeat</keyword>
<dbReference type="eggNOG" id="KOG4194">
    <property type="taxonomic scope" value="Eukaryota"/>
</dbReference>
<dbReference type="SMART" id="SM00369">
    <property type="entry name" value="LRR_TYP"/>
    <property type="match status" value="2"/>
</dbReference>
<dbReference type="EMBL" id="GG666529">
    <property type="protein sequence ID" value="EEN58665.1"/>
    <property type="molecule type" value="Genomic_DNA"/>
</dbReference>
<protein>
    <submittedName>
        <fullName evidence="5">Uncharacterized protein</fullName>
    </submittedName>
</protein>
<reference evidence="5" key="1">
    <citation type="journal article" date="2008" name="Nature">
        <title>The amphioxus genome and the evolution of the chordate karyotype.</title>
        <authorList>
            <consortium name="US DOE Joint Genome Institute (JGI-PGF)"/>
            <person name="Putnam N.H."/>
            <person name="Butts T."/>
            <person name="Ferrier D.E.K."/>
            <person name="Furlong R.F."/>
            <person name="Hellsten U."/>
            <person name="Kawashima T."/>
            <person name="Robinson-Rechavi M."/>
            <person name="Shoguchi E."/>
            <person name="Terry A."/>
            <person name="Yu J.-K."/>
            <person name="Benito-Gutierrez E.L."/>
            <person name="Dubchak I."/>
            <person name="Garcia-Fernandez J."/>
            <person name="Gibson-Brown J.J."/>
            <person name="Grigoriev I.V."/>
            <person name="Horton A.C."/>
            <person name="de Jong P.J."/>
            <person name="Jurka J."/>
            <person name="Kapitonov V.V."/>
            <person name="Kohara Y."/>
            <person name="Kuroki Y."/>
            <person name="Lindquist E."/>
            <person name="Lucas S."/>
            <person name="Osoegawa K."/>
            <person name="Pennacchio L.A."/>
            <person name="Salamov A.A."/>
            <person name="Satou Y."/>
            <person name="Sauka-Spengler T."/>
            <person name="Schmutz J."/>
            <person name="Shin-I T."/>
            <person name="Toyoda A."/>
            <person name="Bronner-Fraser M."/>
            <person name="Fujiyama A."/>
            <person name="Holland L.Z."/>
            <person name="Holland P.W.H."/>
            <person name="Satoh N."/>
            <person name="Rokhsar D.S."/>
        </authorList>
    </citation>
    <scope>NUCLEOTIDE SEQUENCE [LARGE SCALE GENOMIC DNA]</scope>
    <source>
        <strain evidence="5">S238N-H82</strain>
        <tissue evidence="5">Testes</tissue>
    </source>
</reference>
<organism>
    <name type="scientific">Branchiostoma floridae</name>
    <name type="common">Florida lancelet</name>
    <name type="synonym">Amphioxus</name>
    <dbReference type="NCBI Taxonomy" id="7739"/>
    <lineage>
        <taxon>Eukaryota</taxon>
        <taxon>Metazoa</taxon>
        <taxon>Chordata</taxon>
        <taxon>Cephalochordata</taxon>
        <taxon>Leptocardii</taxon>
        <taxon>Amphioxiformes</taxon>
        <taxon>Branchiostomatidae</taxon>
        <taxon>Branchiostoma</taxon>
    </lineage>
</organism>
<dbReference type="SUPFAM" id="SSF52058">
    <property type="entry name" value="L domain-like"/>
    <property type="match status" value="1"/>
</dbReference>
<dbReference type="InParanoid" id="C3YM71"/>
<keyword evidence="2" id="KW-0677">Repeat</keyword>
<feature type="compositionally biased region" description="Polar residues" evidence="3">
    <location>
        <begin position="943"/>
        <end position="952"/>
    </location>
</feature>
<feature type="compositionally biased region" description="Polar residues" evidence="3">
    <location>
        <begin position="960"/>
        <end position="972"/>
    </location>
</feature>
<feature type="region of interest" description="Disordered" evidence="3">
    <location>
        <begin position="401"/>
        <end position="421"/>
    </location>
</feature>
<dbReference type="Gene3D" id="3.80.10.10">
    <property type="entry name" value="Ribonuclease Inhibitor"/>
    <property type="match status" value="1"/>
</dbReference>
<gene>
    <name evidence="5" type="ORF">BRAFLDRAFT_81933</name>
</gene>
<sequence length="1755" mass="193481">MPGNVDLGLVDPGISCGAFDRSQSTISIQGPAVVLATDDSLTGKLAPNTLEQCRQVWEYKGGIAITVGRDDRNIFRLISTKTDTGNTDFEGVAMSFAQTQDASTLITTESGCSQKHTNYTNNTHNDTENITCILLTKDEHTELFFTIAPVQCQTLTTPTTYRTDTYQSSIQAENGVTFLRPKDNSTLQVNNVIRSKSEVRTATDYVLNTAFVLVEVCLVVMAVALAWKLLLIRINAKDKTVSDDAHFWTIPSEVTSTGLVRSASLPTCSRKMASDDVASCRSLPAVLHSIEPTYSEIPDDLTAAHWPLPSLPHTYWEIPDNIAAAQRPLPCLPHTYWEIPDDAISRVERPSSLSAVPCTRRGDPDDAVSCRSLPAVTLSIKPTYSEIPDHLAAAQRPLPRLSRAHPGRPQIMTPPQRPLPALRHTYSEIPDDEESGPLTFYADVGFSHHVVTNTGQNVTFPILSDTQCPCGISEDRTRATPRRASLPLVTLPNTYWPWEISGEGTHNTLRRDSLLHVTLPNTPRRVSLPLVTPPNTYWPWEVPGEGTHDTTWHVSLPLVTPPNTYWPCGIPKERTCNTPQRVSLPPVTPPNTYWPWEVPDSNMLATVRQAWFTGLERLLTLVLSNNHIKQIEPGSFAHLTRLYVLDLENNLLQVVEPAWLFGLKGTMLMNLGLNEINSISPKSFQQIQLNWLDLTANDMSCLNVDVLQGQSALSVFHVGSGMLSSVHDAKPNGITWSLHRFADMMKGSATLVVEVRKFLFCTKVSSLLRELSFGWALASSKIEHRDFKVRRVKPGKSCGILDRSLSMIPIQAPVVVLATEGSLADELVPNIHDLCRQAWLYDGGITVHLVGSSVFGLASFYRGKTAFGGVAMSFGRTQDTDTSSTKEHSCSHKQTNHTDANHHNVTCILLTRYERMKLFFAVASTQCQTHTTPTTYRSDTDHSSSQTDYSEYTEQDHTSSEPGDNSTPQVSTKPEPEVPTATNNVLISVVVLTVVGLVVLSLLVLEWKLCSAGLCPKDERASDDAHFWTIPTGVTLPGLLRSASFPDISRKTTSDDIASCRSLPAVLTSIEPTYCEIPDDIAAAQRPLPGLPHAYWELPEACMVRSASLPVVRCIREDTRGGAALCRSLPTIPDHLAAAQRPLPVTTHTYSEIPDDEESGPVPYYADADAAHFSRHHVVTNRRQNLRACPDSNTTSSRQLSVRFLASYGSNEQTRAQRSNIYIKPPEVEPVRARRQLRAAFVSLPADQCFGTYVNVTDVSPHPVTLPSTYVPCEISGERTRVTSRRASLPTVTLPNTYMPCEISGDRTRVTSRRTSLPLITLPNTYMPCEISGEGIRVTSRRTSLPPVTLPDTYVACEISGEITRVTPQRTSFPLVTLPSTYVSCEISGEESRVTPRRTSLPTVTLPNTYMPYKRDSDDEHFWTIPPGVALPGLLRSASLPDFSRKTTSNDVASCRSLPAVLHSIETIYCEIPDGIAAAQRPLPGLPHTYWEIPDAGMVRSVSLPVVRCIREDNQGSAALCRSLPTIHDRLAAAQRPLPASSHTYSEIPDEEESGNVPYYADDAAFSRHHVVTNRRQNLLACPDGNTTSSRHLRFLASYGSNEQARAQQSNIYRKPLEVEPVRARRQLRAAFVSLPADQSFGTYVNVTDVSPHPVTLRRTSLPLATLPSTYVPCEISGTETRVTPRRASLPPVTLNDTYVQCETSGEGTRVTGRRASLPLLTVPNTYMPCEISGEGTRMAPTFTSTDTYWPWGIP</sequence>
<feature type="region of interest" description="Disordered" evidence="3">
    <location>
        <begin position="931"/>
        <end position="979"/>
    </location>
</feature>
<accession>C3YM71</accession>
<evidence type="ECO:0000256" key="4">
    <source>
        <dbReference type="SAM" id="Phobius"/>
    </source>
</evidence>
<keyword evidence="4" id="KW-0472">Membrane</keyword>
<feature type="region of interest" description="Disordered" evidence="3">
    <location>
        <begin position="877"/>
        <end position="897"/>
    </location>
</feature>
<feature type="transmembrane region" description="Helical" evidence="4">
    <location>
        <begin position="205"/>
        <end position="227"/>
    </location>
</feature>
<dbReference type="InterPro" id="IPR032675">
    <property type="entry name" value="LRR_dom_sf"/>
</dbReference>
<keyword evidence="4" id="KW-0812">Transmembrane</keyword>
<dbReference type="InterPro" id="IPR001611">
    <property type="entry name" value="Leu-rich_rpt"/>
</dbReference>
<dbReference type="InterPro" id="IPR003591">
    <property type="entry name" value="Leu-rich_rpt_typical-subtyp"/>
</dbReference>
<evidence type="ECO:0000313" key="5">
    <source>
        <dbReference type="EMBL" id="EEN58665.1"/>
    </source>
</evidence>
<keyword evidence="4" id="KW-1133">Transmembrane helix</keyword>
<proteinExistence type="predicted"/>
<dbReference type="PROSITE" id="PS51450">
    <property type="entry name" value="LRR"/>
    <property type="match status" value="1"/>
</dbReference>
<dbReference type="PANTHER" id="PTHR24366">
    <property type="entry name" value="IG(IMMUNOGLOBULIN) AND LRR(LEUCINE RICH REPEAT) DOMAINS"/>
    <property type="match status" value="1"/>
</dbReference>
<evidence type="ECO:0000256" key="2">
    <source>
        <dbReference type="ARBA" id="ARBA00022737"/>
    </source>
</evidence>
<evidence type="ECO:0000256" key="1">
    <source>
        <dbReference type="ARBA" id="ARBA00022614"/>
    </source>
</evidence>
<name>C3YM71_BRAFL</name>
<evidence type="ECO:0000256" key="3">
    <source>
        <dbReference type="SAM" id="MobiDB-lite"/>
    </source>
</evidence>
<dbReference type="Pfam" id="PF13855">
    <property type="entry name" value="LRR_8"/>
    <property type="match status" value="1"/>
</dbReference>